<proteinExistence type="predicted"/>
<keyword evidence="3" id="KW-1185">Reference proteome</keyword>
<accession>A0A0D2SBF0</accession>
<sequence>MTNRVIFATINNYVDKINEKMINIFPGDSKIFSSFEQAMDDTNYNHLEEILNTLPPNDLPPHKLILKVYCLIIVLRNLDPSNDLRYGKKMVHKRFNNNLRHSEITIDQLARSQVLLSRIPLTYRK</sequence>
<evidence type="ECO:0000313" key="2">
    <source>
        <dbReference type="EMBL" id="KJB28555.1"/>
    </source>
</evidence>
<gene>
    <name evidence="2" type="ORF">B456_005G055300</name>
</gene>
<dbReference type="Pfam" id="PF21530">
    <property type="entry name" value="Pif1_2B_dom"/>
    <property type="match status" value="1"/>
</dbReference>
<feature type="domain" description="DNA helicase Pif1-like 2B" evidence="1">
    <location>
        <begin position="49"/>
        <end position="88"/>
    </location>
</feature>
<dbReference type="Gramene" id="KJB28555">
    <property type="protein sequence ID" value="KJB28555"/>
    <property type="gene ID" value="B456_005G055300"/>
</dbReference>
<dbReference type="AlphaFoldDB" id="A0A0D2SBF0"/>
<name>A0A0D2SBF0_GOSRA</name>
<organism evidence="2 3">
    <name type="scientific">Gossypium raimondii</name>
    <name type="common">Peruvian cotton</name>
    <name type="synonym">Gossypium klotzschianum subsp. raimondii</name>
    <dbReference type="NCBI Taxonomy" id="29730"/>
    <lineage>
        <taxon>Eukaryota</taxon>
        <taxon>Viridiplantae</taxon>
        <taxon>Streptophyta</taxon>
        <taxon>Embryophyta</taxon>
        <taxon>Tracheophyta</taxon>
        <taxon>Spermatophyta</taxon>
        <taxon>Magnoliopsida</taxon>
        <taxon>eudicotyledons</taxon>
        <taxon>Gunneridae</taxon>
        <taxon>Pentapetalae</taxon>
        <taxon>rosids</taxon>
        <taxon>malvids</taxon>
        <taxon>Malvales</taxon>
        <taxon>Malvaceae</taxon>
        <taxon>Malvoideae</taxon>
        <taxon>Gossypium</taxon>
    </lineage>
</organism>
<dbReference type="eggNOG" id="KOG0987">
    <property type="taxonomic scope" value="Eukaryota"/>
</dbReference>
<dbReference type="InterPro" id="IPR049163">
    <property type="entry name" value="Pif1-like_2B_dom"/>
</dbReference>
<protein>
    <recommendedName>
        <fullName evidence="1">DNA helicase Pif1-like 2B domain-containing protein</fullName>
    </recommendedName>
</protein>
<dbReference type="OMA" id="FATINNY"/>
<evidence type="ECO:0000259" key="1">
    <source>
        <dbReference type="Pfam" id="PF21530"/>
    </source>
</evidence>
<evidence type="ECO:0000313" key="3">
    <source>
        <dbReference type="Proteomes" id="UP000032304"/>
    </source>
</evidence>
<dbReference type="STRING" id="29730.A0A0D2SBF0"/>
<reference evidence="2 3" key="1">
    <citation type="journal article" date="2012" name="Nature">
        <title>Repeated polyploidization of Gossypium genomes and the evolution of spinnable cotton fibres.</title>
        <authorList>
            <person name="Paterson A.H."/>
            <person name="Wendel J.F."/>
            <person name="Gundlach H."/>
            <person name="Guo H."/>
            <person name="Jenkins J."/>
            <person name="Jin D."/>
            <person name="Llewellyn D."/>
            <person name="Showmaker K.C."/>
            <person name="Shu S."/>
            <person name="Udall J."/>
            <person name="Yoo M.J."/>
            <person name="Byers R."/>
            <person name="Chen W."/>
            <person name="Doron-Faigenboim A."/>
            <person name="Duke M.V."/>
            <person name="Gong L."/>
            <person name="Grimwood J."/>
            <person name="Grover C."/>
            <person name="Grupp K."/>
            <person name="Hu G."/>
            <person name="Lee T.H."/>
            <person name="Li J."/>
            <person name="Lin L."/>
            <person name="Liu T."/>
            <person name="Marler B.S."/>
            <person name="Page J.T."/>
            <person name="Roberts A.W."/>
            <person name="Romanel E."/>
            <person name="Sanders W.S."/>
            <person name="Szadkowski E."/>
            <person name="Tan X."/>
            <person name="Tang H."/>
            <person name="Xu C."/>
            <person name="Wang J."/>
            <person name="Wang Z."/>
            <person name="Zhang D."/>
            <person name="Zhang L."/>
            <person name="Ashrafi H."/>
            <person name="Bedon F."/>
            <person name="Bowers J.E."/>
            <person name="Brubaker C.L."/>
            <person name="Chee P.W."/>
            <person name="Das S."/>
            <person name="Gingle A.R."/>
            <person name="Haigler C.H."/>
            <person name="Harker D."/>
            <person name="Hoffmann L.V."/>
            <person name="Hovav R."/>
            <person name="Jones D.C."/>
            <person name="Lemke C."/>
            <person name="Mansoor S."/>
            <person name="ur Rahman M."/>
            <person name="Rainville L.N."/>
            <person name="Rambani A."/>
            <person name="Reddy U.K."/>
            <person name="Rong J.K."/>
            <person name="Saranga Y."/>
            <person name="Scheffler B.E."/>
            <person name="Scheffler J.A."/>
            <person name="Stelly D.M."/>
            <person name="Triplett B.A."/>
            <person name="Van Deynze A."/>
            <person name="Vaslin M.F."/>
            <person name="Waghmare V.N."/>
            <person name="Walford S.A."/>
            <person name="Wright R.J."/>
            <person name="Zaki E.A."/>
            <person name="Zhang T."/>
            <person name="Dennis E.S."/>
            <person name="Mayer K.F."/>
            <person name="Peterson D.G."/>
            <person name="Rokhsar D.S."/>
            <person name="Wang X."/>
            <person name="Schmutz J."/>
        </authorList>
    </citation>
    <scope>NUCLEOTIDE SEQUENCE [LARGE SCALE GENOMIC DNA]</scope>
</reference>
<dbReference type="EMBL" id="CM001744">
    <property type="protein sequence ID" value="KJB28555.1"/>
    <property type="molecule type" value="Genomic_DNA"/>
</dbReference>
<dbReference type="Proteomes" id="UP000032304">
    <property type="component" value="Chromosome 5"/>
</dbReference>
<dbReference type="PANTHER" id="PTHR10492:SF94">
    <property type="entry name" value="ATP-DEPENDENT DNA HELICASE"/>
    <property type="match status" value="1"/>
</dbReference>
<dbReference type="PANTHER" id="PTHR10492">
    <property type="match status" value="1"/>
</dbReference>